<organism evidence="1 2">
    <name type="scientific">Batillaria attramentaria</name>
    <dbReference type="NCBI Taxonomy" id="370345"/>
    <lineage>
        <taxon>Eukaryota</taxon>
        <taxon>Metazoa</taxon>
        <taxon>Spiralia</taxon>
        <taxon>Lophotrochozoa</taxon>
        <taxon>Mollusca</taxon>
        <taxon>Gastropoda</taxon>
        <taxon>Caenogastropoda</taxon>
        <taxon>Sorbeoconcha</taxon>
        <taxon>Cerithioidea</taxon>
        <taxon>Batillariidae</taxon>
        <taxon>Batillaria</taxon>
    </lineage>
</organism>
<dbReference type="Proteomes" id="UP001519460">
    <property type="component" value="Unassembled WGS sequence"/>
</dbReference>
<keyword evidence="2" id="KW-1185">Reference proteome</keyword>
<reference evidence="1 2" key="1">
    <citation type="journal article" date="2023" name="Sci. Data">
        <title>Genome assembly of the Korean intertidal mud-creeper Batillaria attramentaria.</title>
        <authorList>
            <person name="Patra A.K."/>
            <person name="Ho P.T."/>
            <person name="Jun S."/>
            <person name="Lee S.J."/>
            <person name="Kim Y."/>
            <person name="Won Y.J."/>
        </authorList>
    </citation>
    <scope>NUCLEOTIDE SEQUENCE [LARGE SCALE GENOMIC DNA]</scope>
    <source>
        <strain evidence="1">Wonlab-2016</strain>
    </source>
</reference>
<accession>A0ABD0J4F8</accession>
<proteinExistence type="predicted"/>
<evidence type="ECO:0000313" key="1">
    <source>
        <dbReference type="EMBL" id="KAK7458942.1"/>
    </source>
</evidence>
<sequence length="117" mass="12851">MAKKESALEEAMELFVHNKRDVPGSRAITESPFIIFHSQGLSRAGPCSACKADDLTLWVSPSGATEGASVFKLPIARRFDFWRMGAVTRDIGFLTRATIHKGHVQSVGCLLEGRTKF</sequence>
<comment type="caution">
    <text evidence="1">The sequence shown here is derived from an EMBL/GenBank/DDBJ whole genome shotgun (WGS) entry which is preliminary data.</text>
</comment>
<dbReference type="EMBL" id="JACVVK020000662">
    <property type="protein sequence ID" value="KAK7458942.1"/>
    <property type="molecule type" value="Genomic_DNA"/>
</dbReference>
<protein>
    <submittedName>
        <fullName evidence="1">Uncharacterized protein</fullName>
    </submittedName>
</protein>
<gene>
    <name evidence="1" type="ORF">BaRGS_00039073</name>
</gene>
<evidence type="ECO:0000313" key="2">
    <source>
        <dbReference type="Proteomes" id="UP001519460"/>
    </source>
</evidence>
<dbReference type="AlphaFoldDB" id="A0ABD0J4F8"/>
<name>A0ABD0J4F8_9CAEN</name>